<dbReference type="InterPro" id="IPR006439">
    <property type="entry name" value="HAD-SF_hydro_IA"/>
</dbReference>
<name>A0AAC9HUA7_9PSEU</name>
<evidence type="ECO:0000313" key="2">
    <source>
        <dbReference type="Proteomes" id="UP000095210"/>
    </source>
</evidence>
<evidence type="ECO:0008006" key="3">
    <source>
        <dbReference type="Google" id="ProtNLM"/>
    </source>
</evidence>
<keyword evidence="2" id="KW-1185">Reference proteome</keyword>
<sequence>MTEPTRTVDAVWTDFGGVLTPPVSETMAAFCRKKNLDPAPLGRAIWKVTQSYGTTDIMEPLDTPLVSERDWLRQVTDAMFEDTGIRVEITSMGEDWFDGRAVNEPWLAALRKVRERGIFVGMLSNMPPAWDVHWRAMVPPEDLFDDVVLSFEAGLRKPVREIFDLATSTSGIEPERSVFIDDLAVNCAGAQDAGWHSIHFQDTDEAIRALEALTTAPVTTS</sequence>
<gene>
    <name evidence="1" type="ORF">TL08_24100</name>
</gene>
<protein>
    <recommendedName>
        <fullName evidence="3">Haloacid dehalogenase superfamily protein, subfamily IA, variant 3 with third motif having DD or ED</fullName>
    </recommendedName>
</protein>
<dbReference type="AlphaFoldDB" id="A0AAC9HUA7"/>
<dbReference type="RefSeq" id="WP_069852272.1">
    <property type="nucleotide sequence ID" value="NZ_CP014859.1"/>
</dbReference>
<dbReference type="InterPro" id="IPR036412">
    <property type="entry name" value="HAD-like_sf"/>
</dbReference>
<dbReference type="PANTHER" id="PTHR47829">
    <property type="entry name" value="HYDROLASE, PUTATIVE (AFU_ORTHOLOGUE AFUA_1G12880)-RELATED"/>
    <property type="match status" value="1"/>
</dbReference>
<dbReference type="InterPro" id="IPR023198">
    <property type="entry name" value="PGP-like_dom2"/>
</dbReference>
<organism evidence="1 2">
    <name type="scientific">Actinoalloteichus hymeniacidonis</name>
    <dbReference type="NCBI Taxonomy" id="340345"/>
    <lineage>
        <taxon>Bacteria</taxon>
        <taxon>Bacillati</taxon>
        <taxon>Actinomycetota</taxon>
        <taxon>Actinomycetes</taxon>
        <taxon>Pseudonocardiales</taxon>
        <taxon>Pseudonocardiaceae</taxon>
        <taxon>Actinoalloteichus</taxon>
    </lineage>
</organism>
<accession>A0AAC9HUA7</accession>
<dbReference type="KEGG" id="ahm:TL08_24100"/>
<dbReference type="Pfam" id="PF00702">
    <property type="entry name" value="Hydrolase"/>
    <property type="match status" value="1"/>
</dbReference>
<dbReference type="PANTHER" id="PTHR47829:SF1">
    <property type="entry name" value="HAD FAMILY PHOSPHATASE"/>
    <property type="match status" value="1"/>
</dbReference>
<dbReference type="InterPro" id="IPR052898">
    <property type="entry name" value="ACAD10-like"/>
</dbReference>
<dbReference type="Gene3D" id="3.40.50.1000">
    <property type="entry name" value="HAD superfamily/HAD-like"/>
    <property type="match status" value="1"/>
</dbReference>
<dbReference type="InterPro" id="IPR023214">
    <property type="entry name" value="HAD_sf"/>
</dbReference>
<dbReference type="NCBIfam" id="TIGR01509">
    <property type="entry name" value="HAD-SF-IA-v3"/>
    <property type="match status" value="1"/>
</dbReference>
<dbReference type="EMBL" id="CP014859">
    <property type="protein sequence ID" value="AOS65598.1"/>
    <property type="molecule type" value="Genomic_DNA"/>
</dbReference>
<evidence type="ECO:0000313" key="1">
    <source>
        <dbReference type="EMBL" id="AOS65598.1"/>
    </source>
</evidence>
<dbReference type="Proteomes" id="UP000095210">
    <property type="component" value="Chromosome"/>
</dbReference>
<dbReference type="PRINTS" id="PR00413">
    <property type="entry name" value="HADHALOGNASE"/>
</dbReference>
<dbReference type="CDD" id="cd02603">
    <property type="entry name" value="HAD_sEH-N_like"/>
    <property type="match status" value="1"/>
</dbReference>
<proteinExistence type="predicted"/>
<reference evidence="2" key="1">
    <citation type="submission" date="2016-03" db="EMBL/GenBank/DDBJ databases">
        <title>Complete genome sequence of the type strain Actinoalloteichus hymeniacidonis DSM 45092.</title>
        <authorList>
            <person name="Schaffert L."/>
            <person name="Albersmeier A."/>
            <person name="Winkler A."/>
            <person name="Kalinowski J."/>
            <person name="Zotchev S."/>
            <person name="Ruckert C."/>
        </authorList>
    </citation>
    <scope>NUCLEOTIDE SEQUENCE [LARGE SCALE GENOMIC DNA]</scope>
    <source>
        <strain evidence="2">HPA177(T) (DSM 45092(T))</strain>
    </source>
</reference>
<dbReference type="SUPFAM" id="SSF56784">
    <property type="entry name" value="HAD-like"/>
    <property type="match status" value="1"/>
</dbReference>
<dbReference type="Gene3D" id="1.10.150.240">
    <property type="entry name" value="Putative phosphatase, domain 2"/>
    <property type="match status" value="1"/>
</dbReference>